<dbReference type="PANTHER" id="PTHR37880">
    <property type="entry name" value="COILED-COIL DOMAIN-CONTAINING PROTEIN 54"/>
    <property type="match status" value="1"/>
</dbReference>
<name>G5AQE1_HETGA</name>
<reference evidence="2 3" key="1">
    <citation type="journal article" date="2011" name="Nature">
        <title>Genome sequencing reveals insights into physiology and longevity of the naked mole rat.</title>
        <authorList>
            <person name="Kim E.B."/>
            <person name="Fang X."/>
            <person name="Fushan A.A."/>
            <person name="Huang Z."/>
            <person name="Lobanov A.V."/>
            <person name="Han L."/>
            <person name="Marino S.M."/>
            <person name="Sun X."/>
            <person name="Turanov A.A."/>
            <person name="Yang P."/>
            <person name="Yim S.H."/>
            <person name="Zhao X."/>
            <person name="Kasaikina M.V."/>
            <person name="Stoletzki N."/>
            <person name="Peng C."/>
            <person name="Polak P."/>
            <person name="Xiong Z."/>
            <person name="Kiezun A."/>
            <person name="Zhu Y."/>
            <person name="Chen Y."/>
            <person name="Kryukov G.V."/>
            <person name="Zhang Q."/>
            <person name="Peshkin L."/>
            <person name="Yang L."/>
            <person name="Bronson R.T."/>
            <person name="Buffenstein R."/>
            <person name="Wang B."/>
            <person name="Han C."/>
            <person name="Li Q."/>
            <person name="Chen L."/>
            <person name="Zhao W."/>
            <person name="Sunyaev S.R."/>
            <person name="Park T.J."/>
            <person name="Zhang G."/>
            <person name="Wang J."/>
            <person name="Gladyshev V.N."/>
        </authorList>
    </citation>
    <scope>NUCLEOTIDE SEQUENCE [LARGE SCALE GENOMIC DNA]</scope>
</reference>
<dbReference type="Proteomes" id="UP000006813">
    <property type="component" value="Unassembled WGS sequence"/>
</dbReference>
<accession>G5AQE1</accession>
<dbReference type="InterPro" id="IPR037758">
    <property type="entry name" value="CCDC54"/>
</dbReference>
<dbReference type="PANTHER" id="PTHR37880:SF1">
    <property type="entry name" value="COILED-COIL DOMAIN-CONTAINING PROTEIN 54"/>
    <property type="match status" value="1"/>
</dbReference>
<dbReference type="eggNOG" id="ENOG502SSGK">
    <property type="taxonomic scope" value="Eukaryota"/>
</dbReference>
<dbReference type="InParanoid" id="G5AQE1"/>
<organism evidence="2 3">
    <name type="scientific">Heterocephalus glaber</name>
    <name type="common">Naked mole rat</name>
    <dbReference type="NCBI Taxonomy" id="10181"/>
    <lineage>
        <taxon>Eukaryota</taxon>
        <taxon>Metazoa</taxon>
        <taxon>Chordata</taxon>
        <taxon>Craniata</taxon>
        <taxon>Vertebrata</taxon>
        <taxon>Euteleostomi</taxon>
        <taxon>Mammalia</taxon>
        <taxon>Eutheria</taxon>
        <taxon>Euarchontoglires</taxon>
        <taxon>Glires</taxon>
        <taxon>Rodentia</taxon>
        <taxon>Hystricomorpha</taxon>
        <taxon>Bathyergidae</taxon>
        <taxon>Heterocephalus</taxon>
    </lineage>
</organism>
<sequence>MYRFHTRRIKATVGYIWTSNLCKIRKSLKNAYQKRKIQNPDSTIRYPTMTYDCDQDGISSDEDMNLTVMLKDIQTTQIELLSKMTDIVSAVIKSPGKDQPLSEADGGPRNQNEC</sequence>
<feature type="region of interest" description="Disordered" evidence="1">
    <location>
        <begin position="95"/>
        <end position="114"/>
    </location>
</feature>
<dbReference type="STRING" id="10181.G5AQE1"/>
<gene>
    <name evidence="2" type="ORF">GW7_14016</name>
</gene>
<dbReference type="EMBL" id="JH166494">
    <property type="protein sequence ID" value="EHA99251.1"/>
    <property type="molecule type" value="Genomic_DNA"/>
</dbReference>
<proteinExistence type="predicted"/>
<protein>
    <submittedName>
        <fullName evidence="2">Coiled-coil domain-containing protein 54</fullName>
    </submittedName>
</protein>
<dbReference type="AlphaFoldDB" id="G5AQE1"/>
<evidence type="ECO:0000256" key="1">
    <source>
        <dbReference type="SAM" id="MobiDB-lite"/>
    </source>
</evidence>
<evidence type="ECO:0000313" key="3">
    <source>
        <dbReference type="Proteomes" id="UP000006813"/>
    </source>
</evidence>
<evidence type="ECO:0000313" key="2">
    <source>
        <dbReference type="EMBL" id="EHA99251.1"/>
    </source>
</evidence>